<organism evidence="1 2">
    <name type="scientific">Vaccinium darrowii</name>
    <dbReference type="NCBI Taxonomy" id="229202"/>
    <lineage>
        <taxon>Eukaryota</taxon>
        <taxon>Viridiplantae</taxon>
        <taxon>Streptophyta</taxon>
        <taxon>Embryophyta</taxon>
        <taxon>Tracheophyta</taxon>
        <taxon>Spermatophyta</taxon>
        <taxon>Magnoliopsida</taxon>
        <taxon>eudicotyledons</taxon>
        <taxon>Gunneridae</taxon>
        <taxon>Pentapetalae</taxon>
        <taxon>asterids</taxon>
        <taxon>Ericales</taxon>
        <taxon>Ericaceae</taxon>
        <taxon>Vaccinioideae</taxon>
        <taxon>Vaccinieae</taxon>
        <taxon>Vaccinium</taxon>
    </lineage>
</organism>
<reference evidence="1 2" key="1">
    <citation type="journal article" date="2021" name="Hortic Res">
        <title>High-quality reference genome and annotation aids understanding of berry development for evergreen blueberry (Vaccinium darrowii).</title>
        <authorList>
            <person name="Yu J."/>
            <person name="Hulse-Kemp A.M."/>
            <person name="Babiker E."/>
            <person name="Staton M."/>
        </authorList>
    </citation>
    <scope>NUCLEOTIDE SEQUENCE [LARGE SCALE GENOMIC DNA]</scope>
    <source>
        <strain evidence="2">cv. NJ 8807/NJ 8810</strain>
        <tissue evidence="1">Young leaf</tissue>
    </source>
</reference>
<accession>A0ACB7X9Q1</accession>
<dbReference type="Proteomes" id="UP000828048">
    <property type="component" value="Chromosome 6"/>
</dbReference>
<evidence type="ECO:0000313" key="1">
    <source>
        <dbReference type="EMBL" id="KAH7837104.1"/>
    </source>
</evidence>
<comment type="caution">
    <text evidence="1">The sequence shown here is derived from an EMBL/GenBank/DDBJ whole genome shotgun (WGS) entry which is preliminary data.</text>
</comment>
<dbReference type="EMBL" id="CM037156">
    <property type="protein sequence ID" value="KAH7837104.1"/>
    <property type="molecule type" value="Genomic_DNA"/>
</dbReference>
<gene>
    <name evidence="1" type="ORF">Vadar_009574</name>
</gene>
<name>A0ACB7X9Q1_9ERIC</name>
<evidence type="ECO:0000313" key="2">
    <source>
        <dbReference type="Proteomes" id="UP000828048"/>
    </source>
</evidence>
<protein>
    <submittedName>
        <fullName evidence="1">Uncharacterized protein</fullName>
    </submittedName>
</protein>
<proteinExistence type="predicted"/>
<sequence>MARAGGSIAISSFPSSSYFSRQANSCSTLQMTVGKSFGFRPTIFCSAVQESSTPTVAAETKEETKEVKKTVDEAVPSKPKRPTKPKVLNKPLPELMEEDVIPSLRAVLEAQDDISGLELSFGDNRLEGSFEKKGIPFTFWAFFPNGDLIGPKGFALSSYGSGVSTVEPFLILEKKITPQHVVFWVEKRLAAQGIIPVWKE</sequence>
<keyword evidence="2" id="KW-1185">Reference proteome</keyword>